<keyword evidence="5" id="KW-1185">Reference proteome</keyword>
<dbReference type="SUPFAM" id="SSF49606">
    <property type="entry name" value="Neurophysin II"/>
    <property type="match status" value="1"/>
</dbReference>
<protein>
    <submittedName>
        <fullName evidence="4">Uncharacterized protein</fullName>
    </submittedName>
</protein>
<evidence type="ECO:0000256" key="3">
    <source>
        <dbReference type="ARBA" id="ARBA00023157"/>
    </source>
</evidence>
<dbReference type="PROSITE" id="PS51257">
    <property type="entry name" value="PROKAR_LIPOPROTEIN"/>
    <property type="match status" value="1"/>
</dbReference>
<dbReference type="EMBL" id="JBDJPC010000007">
    <property type="protein sequence ID" value="KAL1494933.1"/>
    <property type="molecule type" value="Genomic_DNA"/>
</dbReference>
<dbReference type="PRINTS" id="PR00831">
    <property type="entry name" value="NEUROPHYSIN"/>
</dbReference>
<proteinExistence type="inferred from homology"/>
<dbReference type="InterPro" id="IPR036387">
    <property type="entry name" value="Neurhyp_horm_dom_sf"/>
</dbReference>
<dbReference type="Gene3D" id="2.60.9.10">
    <property type="entry name" value="Neurohypophysial hormone domain"/>
    <property type="match status" value="1"/>
</dbReference>
<organism evidence="4 5">
    <name type="scientific">Hypothenemus hampei</name>
    <name type="common">Coffee berry borer</name>
    <dbReference type="NCBI Taxonomy" id="57062"/>
    <lineage>
        <taxon>Eukaryota</taxon>
        <taxon>Metazoa</taxon>
        <taxon>Ecdysozoa</taxon>
        <taxon>Arthropoda</taxon>
        <taxon>Hexapoda</taxon>
        <taxon>Insecta</taxon>
        <taxon>Pterygota</taxon>
        <taxon>Neoptera</taxon>
        <taxon>Endopterygota</taxon>
        <taxon>Coleoptera</taxon>
        <taxon>Polyphaga</taxon>
        <taxon>Cucujiformia</taxon>
        <taxon>Curculionidae</taxon>
        <taxon>Scolytinae</taxon>
        <taxon>Hypothenemus</taxon>
    </lineage>
</organism>
<dbReference type="Proteomes" id="UP001566132">
    <property type="component" value="Unassembled WGS sequence"/>
</dbReference>
<gene>
    <name evidence="4" type="ORF">ABEB36_010438</name>
</gene>
<dbReference type="InterPro" id="IPR000981">
    <property type="entry name" value="Neurhyp_horm"/>
</dbReference>
<comment type="caution">
    <text evidence="4">The sequence shown here is derived from an EMBL/GenBank/DDBJ whole genome shotgun (WGS) entry which is preliminary data.</text>
</comment>
<dbReference type="FunFam" id="2.60.9.10:FF:000001">
    <property type="entry name" value="oxytocin-neurophysin 1"/>
    <property type="match status" value="1"/>
</dbReference>
<dbReference type="PANTHER" id="PTHR11681:SF5">
    <property type="entry name" value="ISOTOCIN"/>
    <property type="match status" value="1"/>
</dbReference>
<name>A0ABD1ELU9_HYPHA</name>
<evidence type="ECO:0000313" key="4">
    <source>
        <dbReference type="EMBL" id="KAL1494933.1"/>
    </source>
</evidence>
<dbReference type="Pfam" id="PF00184">
    <property type="entry name" value="Hormone_5"/>
    <property type="match status" value="1"/>
</dbReference>
<keyword evidence="3" id="KW-1015">Disulfide bond</keyword>
<dbReference type="AlphaFoldDB" id="A0ABD1ELU9"/>
<comment type="similarity">
    <text evidence="1">Belongs to the vasopressin/oxytocin family.</text>
</comment>
<keyword evidence="2" id="KW-0732">Signal</keyword>
<evidence type="ECO:0000256" key="1">
    <source>
        <dbReference type="ARBA" id="ARBA00007369"/>
    </source>
</evidence>
<dbReference type="PROSITE" id="PS00264">
    <property type="entry name" value="NEUROHYPOPHYS_HORM"/>
    <property type="match status" value="1"/>
</dbReference>
<dbReference type="InterPro" id="IPR022423">
    <property type="entry name" value="Neurohypophysial_hormone_CS"/>
</dbReference>
<dbReference type="SMART" id="SM00003">
    <property type="entry name" value="NH"/>
    <property type="match status" value="1"/>
</dbReference>
<dbReference type="Pfam" id="PF00220">
    <property type="entry name" value="Hormone_4"/>
    <property type="match status" value="1"/>
</dbReference>
<reference evidence="4 5" key="1">
    <citation type="submission" date="2024-05" db="EMBL/GenBank/DDBJ databases">
        <title>Genetic variation in Jamaican populations of the coffee berry borer (Hypothenemus hampei).</title>
        <authorList>
            <person name="Errbii M."/>
            <person name="Myrie A."/>
        </authorList>
    </citation>
    <scope>NUCLEOTIDE SEQUENCE [LARGE SCALE GENOMIC DNA]</scope>
    <source>
        <strain evidence="4">JA-Hopewell-2020-01-JO</strain>
        <tissue evidence="4">Whole body</tissue>
    </source>
</reference>
<evidence type="ECO:0000256" key="2">
    <source>
        <dbReference type="ARBA" id="ARBA00022729"/>
    </source>
</evidence>
<dbReference type="PANTHER" id="PTHR11681">
    <property type="entry name" value="NEUROPHYSIN"/>
    <property type="match status" value="1"/>
</dbReference>
<sequence>MVSKRNQLICTAGSNSTKLSIFMACLITVSGCLITNCPRGGKRSGKFLEAPPRVKQCIPCGPGGTGQCFGPKICCGPFGCLLDTPDSIHCQNEGMFYDLEPCTAGTMNCRKNTGRCATNGICCSQDSCHIDKECLLAANQKLIGNNLATLELFNILGYQKDIGGELD</sequence>
<evidence type="ECO:0000313" key="5">
    <source>
        <dbReference type="Proteomes" id="UP001566132"/>
    </source>
</evidence>
<accession>A0ABD1ELU9</accession>